<dbReference type="Proteomes" id="UP000614469">
    <property type="component" value="Unassembled WGS sequence"/>
</dbReference>
<keyword evidence="5 7" id="KW-1133">Transmembrane helix</keyword>
<feature type="transmembrane region" description="Helical" evidence="7">
    <location>
        <begin position="105"/>
        <end position="128"/>
    </location>
</feature>
<keyword evidence="4 7" id="KW-0812">Transmembrane</keyword>
<organism evidence="8 9">
    <name type="scientific">Candidatus Desulfolinea nitratireducens</name>
    <dbReference type="NCBI Taxonomy" id="2841698"/>
    <lineage>
        <taxon>Bacteria</taxon>
        <taxon>Bacillati</taxon>
        <taxon>Chloroflexota</taxon>
        <taxon>Anaerolineae</taxon>
        <taxon>Anaerolineales</taxon>
        <taxon>Anaerolineales incertae sedis</taxon>
        <taxon>Candidatus Desulfolinea</taxon>
    </lineage>
</organism>
<dbReference type="AlphaFoldDB" id="A0A8J6TI93"/>
<gene>
    <name evidence="8" type="ORF">H8E29_02100</name>
</gene>
<evidence type="ECO:0000256" key="6">
    <source>
        <dbReference type="ARBA" id="ARBA00023136"/>
    </source>
</evidence>
<feature type="transmembrane region" description="Helical" evidence="7">
    <location>
        <begin position="70"/>
        <end position="93"/>
    </location>
</feature>
<evidence type="ECO:0000256" key="2">
    <source>
        <dbReference type="ARBA" id="ARBA00005262"/>
    </source>
</evidence>
<feature type="transmembrane region" description="Helical" evidence="7">
    <location>
        <begin position="140"/>
        <end position="171"/>
    </location>
</feature>
<dbReference type="GO" id="GO:0015109">
    <property type="term" value="F:chromate transmembrane transporter activity"/>
    <property type="evidence" value="ECO:0007669"/>
    <property type="project" value="InterPro"/>
</dbReference>
<feature type="transmembrane region" description="Helical" evidence="7">
    <location>
        <begin position="6"/>
        <end position="30"/>
    </location>
</feature>
<reference evidence="8 9" key="1">
    <citation type="submission" date="2020-08" db="EMBL/GenBank/DDBJ databases">
        <title>Bridging the membrane lipid divide: bacteria of the FCB group superphylum have the potential to synthesize archaeal ether lipids.</title>
        <authorList>
            <person name="Villanueva L."/>
            <person name="Von Meijenfeldt F.A.B."/>
            <person name="Westbye A.B."/>
            <person name="Yadav S."/>
            <person name="Hopmans E.C."/>
            <person name="Dutilh B.E."/>
            <person name="Sinninghe Damste J.S."/>
        </authorList>
    </citation>
    <scope>NUCLEOTIDE SEQUENCE [LARGE SCALE GENOMIC DNA]</scope>
    <source>
        <strain evidence="8">NIOZ-UU36</strain>
    </source>
</reference>
<dbReference type="InterPro" id="IPR052518">
    <property type="entry name" value="CHR_Transporter"/>
</dbReference>
<comment type="caution">
    <text evidence="8">The sequence shown here is derived from an EMBL/GenBank/DDBJ whole genome shotgun (WGS) entry which is preliminary data.</text>
</comment>
<sequence>MNHLHHIFWLFLKINLLSTSGSASVALLHSEAVGTIMTEAQFIQAVGLSSLLPGSDALQLAMFIGTEAGGFWGATVALIASLLPPTILMFGVVKILHRLRRERWIGGFVEGLTPAVGVLMAFVAWKILSGSNGGELPLPVWGIGVVSLIVLWFDAPAPLVLLLAGLAGMFLL</sequence>
<dbReference type="Pfam" id="PF02417">
    <property type="entry name" value="Chromate_transp"/>
    <property type="match status" value="1"/>
</dbReference>
<protein>
    <submittedName>
        <fullName evidence="8">Chromate transporter</fullName>
    </submittedName>
</protein>
<comment type="subcellular location">
    <subcellularLocation>
        <location evidence="1">Cell membrane</location>
        <topology evidence="1">Multi-pass membrane protein</topology>
    </subcellularLocation>
</comment>
<dbReference type="InterPro" id="IPR003370">
    <property type="entry name" value="Chromate_transpt"/>
</dbReference>
<dbReference type="PANTHER" id="PTHR43663:SF1">
    <property type="entry name" value="CHROMATE TRANSPORTER"/>
    <property type="match status" value="1"/>
</dbReference>
<keyword evidence="3" id="KW-1003">Cell membrane</keyword>
<evidence type="ECO:0000256" key="3">
    <source>
        <dbReference type="ARBA" id="ARBA00022475"/>
    </source>
</evidence>
<name>A0A8J6TI93_9CHLR</name>
<keyword evidence="6 7" id="KW-0472">Membrane</keyword>
<comment type="similarity">
    <text evidence="2">Belongs to the chromate ion transporter (CHR) (TC 2.A.51) family.</text>
</comment>
<evidence type="ECO:0000256" key="1">
    <source>
        <dbReference type="ARBA" id="ARBA00004651"/>
    </source>
</evidence>
<evidence type="ECO:0000313" key="8">
    <source>
        <dbReference type="EMBL" id="MBC8334032.1"/>
    </source>
</evidence>
<evidence type="ECO:0000256" key="5">
    <source>
        <dbReference type="ARBA" id="ARBA00022989"/>
    </source>
</evidence>
<accession>A0A8J6TI93</accession>
<dbReference type="GO" id="GO:0005886">
    <property type="term" value="C:plasma membrane"/>
    <property type="evidence" value="ECO:0007669"/>
    <property type="project" value="UniProtKB-SubCell"/>
</dbReference>
<dbReference type="EMBL" id="JACNJN010000038">
    <property type="protein sequence ID" value="MBC8334032.1"/>
    <property type="molecule type" value="Genomic_DNA"/>
</dbReference>
<dbReference type="PANTHER" id="PTHR43663">
    <property type="entry name" value="CHROMATE TRANSPORT PROTEIN-RELATED"/>
    <property type="match status" value="1"/>
</dbReference>
<evidence type="ECO:0000256" key="4">
    <source>
        <dbReference type="ARBA" id="ARBA00022692"/>
    </source>
</evidence>
<proteinExistence type="inferred from homology"/>
<evidence type="ECO:0000313" key="9">
    <source>
        <dbReference type="Proteomes" id="UP000614469"/>
    </source>
</evidence>
<evidence type="ECO:0000256" key="7">
    <source>
        <dbReference type="SAM" id="Phobius"/>
    </source>
</evidence>